<comment type="caution">
    <text evidence="2">The sequence shown here is derived from an EMBL/GenBank/DDBJ whole genome shotgun (WGS) entry which is preliminary data.</text>
</comment>
<organism evidence="2">
    <name type="scientific">Tanacetum cinerariifolium</name>
    <name type="common">Dalmatian daisy</name>
    <name type="synonym">Chrysanthemum cinerariifolium</name>
    <dbReference type="NCBI Taxonomy" id="118510"/>
    <lineage>
        <taxon>Eukaryota</taxon>
        <taxon>Viridiplantae</taxon>
        <taxon>Streptophyta</taxon>
        <taxon>Embryophyta</taxon>
        <taxon>Tracheophyta</taxon>
        <taxon>Spermatophyta</taxon>
        <taxon>Magnoliopsida</taxon>
        <taxon>eudicotyledons</taxon>
        <taxon>Gunneridae</taxon>
        <taxon>Pentapetalae</taxon>
        <taxon>asterids</taxon>
        <taxon>campanulids</taxon>
        <taxon>Asterales</taxon>
        <taxon>Asteraceae</taxon>
        <taxon>Asteroideae</taxon>
        <taxon>Anthemideae</taxon>
        <taxon>Anthemidinae</taxon>
        <taxon>Tanacetum</taxon>
    </lineage>
</organism>
<protein>
    <submittedName>
        <fullName evidence="2">Uncharacterized protein</fullName>
    </submittedName>
</protein>
<evidence type="ECO:0000313" key="2">
    <source>
        <dbReference type="EMBL" id="GEZ82378.1"/>
    </source>
</evidence>
<name>A0A699IP44_TANCI</name>
<sequence length="242" mass="28557">MREHIKKDKGKKAMSLKDAEEEGSESDFNDTIHVTGSMIESSKKKKLKKFDLVIKDWDHVHLIKKQIKEQKRVKVSAKAEAAKHEVEVKREELVNLLGFYVVFSDYKAKLQYEKYYDKMLKGKSKSRITNCNVLTRKGPITLKVYKENVQYKDHPAGTALNEPILSMIMFNSYHMQDFITIKYFRDFSNEMLYIVQEIFFKLHQGPRIDDRARTFSSFISVKVDKRNLNPLNQIRDIEQLRQ</sequence>
<dbReference type="AlphaFoldDB" id="A0A699IP44"/>
<feature type="region of interest" description="Disordered" evidence="1">
    <location>
        <begin position="1"/>
        <end position="22"/>
    </location>
</feature>
<evidence type="ECO:0000256" key="1">
    <source>
        <dbReference type="SAM" id="MobiDB-lite"/>
    </source>
</evidence>
<reference evidence="2" key="1">
    <citation type="journal article" date="2019" name="Sci. Rep.">
        <title>Draft genome of Tanacetum cinerariifolium, the natural source of mosquito coil.</title>
        <authorList>
            <person name="Yamashiro T."/>
            <person name="Shiraishi A."/>
            <person name="Satake H."/>
            <person name="Nakayama K."/>
        </authorList>
    </citation>
    <scope>NUCLEOTIDE SEQUENCE</scope>
</reference>
<dbReference type="EMBL" id="BKCJ010328474">
    <property type="protein sequence ID" value="GEZ82378.1"/>
    <property type="molecule type" value="Genomic_DNA"/>
</dbReference>
<accession>A0A699IP44</accession>
<proteinExistence type="predicted"/>
<gene>
    <name evidence="2" type="ORF">Tci_554351</name>
</gene>